<dbReference type="InterPro" id="IPR036396">
    <property type="entry name" value="Cyt_P450_sf"/>
</dbReference>
<comment type="cofactor">
    <cofactor evidence="3">
        <name>FAD</name>
        <dbReference type="ChEBI" id="CHEBI:57692"/>
    </cofactor>
</comment>
<evidence type="ECO:0000256" key="12">
    <source>
        <dbReference type="ARBA" id="ARBA00022982"/>
    </source>
</evidence>
<feature type="binding site" description="axial binding residue" evidence="16">
    <location>
        <position position="425"/>
    </location>
    <ligand>
        <name>heme</name>
        <dbReference type="ChEBI" id="CHEBI:30413"/>
    </ligand>
    <ligandPart>
        <name>Fe</name>
        <dbReference type="ChEBI" id="CHEBI:18248"/>
    </ligandPart>
</feature>
<dbReference type="EMBL" id="KB706803">
    <property type="protein sequence ID" value="EMR65710.1"/>
    <property type="molecule type" value="Genomic_DNA"/>
</dbReference>
<dbReference type="InterPro" id="IPR050121">
    <property type="entry name" value="Cytochrome_P450_monoxygenase"/>
</dbReference>
<accession>M7TG79</accession>
<dbReference type="KEGG" id="ela:UCREL1_7332"/>
<evidence type="ECO:0000256" key="7">
    <source>
        <dbReference type="ARBA" id="ARBA00022630"/>
    </source>
</evidence>
<proteinExistence type="inferred from homology"/>
<keyword evidence="6 16" id="KW-0349">Heme</keyword>
<evidence type="ECO:0000256" key="16">
    <source>
        <dbReference type="PIRSR" id="PIRSR602401-1"/>
    </source>
</evidence>
<comment type="cofactor">
    <cofactor evidence="1">
        <name>FMN</name>
        <dbReference type="ChEBI" id="CHEBI:58210"/>
    </cofactor>
</comment>
<keyword evidence="10" id="KW-0274">FAD</keyword>
<reference evidence="19" key="1">
    <citation type="journal article" date="2013" name="Genome Announc.">
        <title>Draft genome sequence of the grapevine dieback fungus Eutypa lata UCR-EL1.</title>
        <authorList>
            <person name="Blanco-Ulate B."/>
            <person name="Rolshausen P.E."/>
            <person name="Cantu D."/>
        </authorList>
    </citation>
    <scope>NUCLEOTIDE SEQUENCE [LARGE SCALE GENOMIC DNA]</scope>
    <source>
        <strain evidence="19">UCR-EL1</strain>
    </source>
</reference>
<dbReference type="InterPro" id="IPR001128">
    <property type="entry name" value="Cyt_P450"/>
</dbReference>
<dbReference type="Gene3D" id="1.10.630.10">
    <property type="entry name" value="Cytochrome P450"/>
    <property type="match status" value="1"/>
</dbReference>
<keyword evidence="5" id="KW-0813">Transport</keyword>
<evidence type="ECO:0000313" key="18">
    <source>
        <dbReference type="EMBL" id="EMR65710.1"/>
    </source>
</evidence>
<evidence type="ECO:0000256" key="6">
    <source>
        <dbReference type="ARBA" id="ARBA00022617"/>
    </source>
</evidence>
<evidence type="ECO:0000256" key="17">
    <source>
        <dbReference type="RuleBase" id="RU000461"/>
    </source>
</evidence>
<evidence type="ECO:0000256" key="10">
    <source>
        <dbReference type="ARBA" id="ARBA00022827"/>
    </source>
</evidence>
<dbReference type="PRINTS" id="PR00463">
    <property type="entry name" value="EP450I"/>
</dbReference>
<comment type="cofactor">
    <cofactor evidence="2 16">
        <name>heme</name>
        <dbReference type="ChEBI" id="CHEBI:30413"/>
    </cofactor>
</comment>
<dbReference type="Proteomes" id="UP000012174">
    <property type="component" value="Unassembled WGS sequence"/>
</dbReference>
<evidence type="ECO:0000256" key="13">
    <source>
        <dbReference type="ARBA" id="ARBA00023002"/>
    </source>
</evidence>
<dbReference type="HOGENOM" id="CLU_001570_5_4_1"/>
<keyword evidence="9 16" id="KW-0479">Metal-binding</keyword>
<dbReference type="GO" id="GO:0020037">
    <property type="term" value="F:heme binding"/>
    <property type="evidence" value="ECO:0007669"/>
    <property type="project" value="InterPro"/>
</dbReference>
<comment type="similarity">
    <text evidence="4">In the N-terminal section; belongs to the cytochrome P450 family.</text>
</comment>
<dbReference type="InterPro" id="IPR002401">
    <property type="entry name" value="Cyt_P450_E_grp-I"/>
</dbReference>
<sequence>MTTPIPQPPGIPLLGNIFDVNPSNSWASFKTLAEKYGEIFQITILGKTLVFVAGAALAEELCDERRFRKFVGGPIVEIRYAVHDSLFTAFDHEANWGVAHRIIAPHLSPDSVSAMFDAMRDATRDATAELVEGWRGLVFLTSTVKKGNTVSPIAELNRLNLEVTTRTLYGKSLGGPDHPMIQAMEDATSEAMKRPTRPGFLNWLVYGGKFKRATDAMRTYAADMVKHRRDNPSTDRGDLLHALLNAKDPETGKALTDSQVIDEIVTMPIGSSTAPGLLSSALYYLASNPQVVSKARRELDAVVGRGKPLMREHLSQLKYVEGVLRESLRLSFAAPGFNIEPIPREGGGEGGGEGEADNKSPVLLAGGKYAVAHDQAMIVVLAGVNRDPTVFEEPLVFDPDRMVGEAFERLPLGVKRWFGNGKRECVGKHWAWQFSFVVLATLMREVDIEKADPGYELKQDGWFNLRPVDFYVKVKPRVD</sequence>
<evidence type="ECO:0000256" key="8">
    <source>
        <dbReference type="ARBA" id="ARBA00022643"/>
    </source>
</evidence>
<comment type="similarity">
    <text evidence="17">Belongs to the cytochrome P450 family.</text>
</comment>
<organism evidence="18 19">
    <name type="scientific">Eutypa lata (strain UCR-EL1)</name>
    <name type="common">Grapevine dieback disease fungus</name>
    <name type="synonym">Eutypa armeniacae</name>
    <dbReference type="NCBI Taxonomy" id="1287681"/>
    <lineage>
        <taxon>Eukaryota</taxon>
        <taxon>Fungi</taxon>
        <taxon>Dikarya</taxon>
        <taxon>Ascomycota</taxon>
        <taxon>Pezizomycotina</taxon>
        <taxon>Sordariomycetes</taxon>
        <taxon>Xylariomycetidae</taxon>
        <taxon>Xylariales</taxon>
        <taxon>Diatrypaceae</taxon>
        <taxon>Eutypa</taxon>
    </lineage>
</organism>
<dbReference type="AlphaFoldDB" id="M7TG79"/>
<name>M7TG79_EUTLA</name>
<evidence type="ECO:0000256" key="5">
    <source>
        <dbReference type="ARBA" id="ARBA00022448"/>
    </source>
</evidence>
<dbReference type="PANTHER" id="PTHR24305:SF108">
    <property type="entry name" value="P450, PUTATIVE (EUROFUNG)-RELATED"/>
    <property type="match status" value="1"/>
</dbReference>
<dbReference type="GO" id="GO:0005506">
    <property type="term" value="F:iron ion binding"/>
    <property type="evidence" value="ECO:0007669"/>
    <property type="project" value="InterPro"/>
</dbReference>
<keyword evidence="11" id="KW-0521">NADP</keyword>
<keyword evidence="12" id="KW-0249">Electron transport</keyword>
<evidence type="ECO:0000256" key="3">
    <source>
        <dbReference type="ARBA" id="ARBA00001974"/>
    </source>
</evidence>
<dbReference type="STRING" id="1287681.M7TG79"/>
<keyword evidence="14 16" id="KW-0408">Iron</keyword>
<evidence type="ECO:0000256" key="4">
    <source>
        <dbReference type="ARBA" id="ARBA00010018"/>
    </source>
</evidence>
<dbReference type="PANTHER" id="PTHR24305">
    <property type="entry name" value="CYTOCHROME P450"/>
    <property type="match status" value="1"/>
</dbReference>
<evidence type="ECO:0000256" key="14">
    <source>
        <dbReference type="ARBA" id="ARBA00023004"/>
    </source>
</evidence>
<evidence type="ECO:0000256" key="2">
    <source>
        <dbReference type="ARBA" id="ARBA00001971"/>
    </source>
</evidence>
<dbReference type="Pfam" id="PF00067">
    <property type="entry name" value="p450"/>
    <property type="match status" value="2"/>
</dbReference>
<keyword evidence="8" id="KW-0288">FMN</keyword>
<evidence type="ECO:0000256" key="9">
    <source>
        <dbReference type="ARBA" id="ARBA00022723"/>
    </source>
</evidence>
<dbReference type="GO" id="GO:0004497">
    <property type="term" value="F:monooxygenase activity"/>
    <property type="evidence" value="ECO:0007669"/>
    <property type="project" value="UniProtKB-KW"/>
</dbReference>
<dbReference type="GO" id="GO:0016705">
    <property type="term" value="F:oxidoreductase activity, acting on paired donors, with incorporation or reduction of molecular oxygen"/>
    <property type="evidence" value="ECO:0007669"/>
    <property type="project" value="InterPro"/>
</dbReference>
<evidence type="ECO:0000256" key="15">
    <source>
        <dbReference type="ARBA" id="ARBA00023033"/>
    </source>
</evidence>
<evidence type="ECO:0000313" key="19">
    <source>
        <dbReference type="Proteomes" id="UP000012174"/>
    </source>
</evidence>
<keyword evidence="7" id="KW-0285">Flavoprotein</keyword>
<protein>
    <submittedName>
        <fullName evidence="18">Putative cytochrome p450 protein</fullName>
    </submittedName>
</protein>
<dbReference type="InterPro" id="IPR017972">
    <property type="entry name" value="Cyt_P450_CS"/>
</dbReference>
<keyword evidence="19" id="KW-1185">Reference proteome</keyword>
<dbReference type="FunFam" id="1.10.630.10:FF:000040">
    <property type="entry name" value="Bifunctional cytochrome P450/NADPH--P450 reductase"/>
    <property type="match status" value="1"/>
</dbReference>
<evidence type="ECO:0000256" key="11">
    <source>
        <dbReference type="ARBA" id="ARBA00022857"/>
    </source>
</evidence>
<dbReference type="PROSITE" id="PS00086">
    <property type="entry name" value="CYTOCHROME_P450"/>
    <property type="match status" value="1"/>
</dbReference>
<keyword evidence="15 17" id="KW-0503">Monooxygenase</keyword>
<dbReference type="OrthoDB" id="1470350at2759"/>
<gene>
    <name evidence="18" type="ORF">UCREL1_7332</name>
</gene>
<keyword evidence="13 17" id="KW-0560">Oxidoreductase</keyword>
<dbReference type="OMA" id="VAPGFNI"/>
<dbReference type="eggNOG" id="KOG0156">
    <property type="taxonomic scope" value="Eukaryota"/>
</dbReference>
<dbReference type="SUPFAM" id="SSF48264">
    <property type="entry name" value="Cytochrome P450"/>
    <property type="match status" value="1"/>
</dbReference>
<evidence type="ECO:0000256" key="1">
    <source>
        <dbReference type="ARBA" id="ARBA00001917"/>
    </source>
</evidence>